<evidence type="ECO:0000256" key="1">
    <source>
        <dbReference type="SAM" id="MobiDB-lite"/>
    </source>
</evidence>
<feature type="region of interest" description="Disordered" evidence="1">
    <location>
        <begin position="903"/>
        <end position="931"/>
    </location>
</feature>
<feature type="compositionally biased region" description="Low complexity" evidence="1">
    <location>
        <begin position="828"/>
        <end position="840"/>
    </location>
</feature>
<feature type="region of interest" description="Disordered" evidence="1">
    <location>
        <begin position="219"/>
        <end position="278"/>
    </location>
</feature>
<keyword evidence="3" id="KW-1185">Reference proteome</keyword>
<feature type="region of interest" description="Disordered" evidence="1">
    <location>
        <begin position="946"/>
        <end position="1053"/>
    </location>
</feature>
<evidence type="ECO:0000313" key="3">
    <source>
        <dbReference type="Proteomes" id="UP000001058"/>
    </source>
</evidence>
<protein>
    <submittedName>
        <fullName evidence="2">Uncharacterized protein</fullName>
    </submittedName>
</protein>
<proteinExistence type="predicted"/>
<feature type="compositionally biased region" description="Low complexity" evidence="1">
    <location>
        <begin position="470"/>
        <end position="479"/>
    </location>
</feature>
<reference evidence="2 3" key="1">
    <citation type="journal article" date="2010" name="Science">
        <title>Genomic analysis of organismal complexity in the multicellular green alga Volvox carteri.</title>
        <authorList>
            <person name="Prochnik S.E."/>
            <person name="Umen J."/>
            <person name="Nedelcu A.M."/>
            <person name="Hallmann A."/>
            <person name="Miller S.M."/>
            <person name="Nishii I."/>
            <person name="Ferris P."/>
            <person name="Kuo A."/>
            <person name="Mitros T."/>
            <person name="Fritz-Laylin L.K."/>
            <person name="Hellsten U."/>
            <person name="Chapman J."/>
            <person name="Simakov O."/>
            <person name="Rensing S.A."/>
            <person name="Terry A."/>
            <person name="Pangilinan J."/>
            <person name="Kapitonov V."/>
            <person name="Jurka J."/>
            <person name="Salamov A."/>
            <person name="Shapiro H."/>
            <person name="Schmutz J."/>
            <person name="Grimwood J."/>
            <person name="Lindquist E."/>
            <person name="Lucas S."/>
            <person name="Grigoriev I.V."/>
            <person name="Schmitt R."/>
            <person name="Kirk D."/>
            <person name="Rokhsar D.S."/>
        </authorList>
    </citation>
    <scope>NUCLEOTIDE SEQUENCE [LARGE SCALE GENOMIC DNA]</scope>
    <source>
        <strain evidence="3">f. Nagariensis / Eve</strain>
    </source>
</reference>
<feature type="compositionally biased region" description="Polar residues" evidence="1">
    <location>
        <begin position="1003"/>
        <end position="1021"/>
    </location>
</feature>
<feature type="compositionally biased region" description="Polar residues" evidence="1">
    <location>
        <begin position="722"/>
        <end position="736"/>
    </location>
</feature>
<feature type="compositionally biased region" description="Acidic residues" evidence="1">
    <location>
        <begin position="219"/>
        <end position="230"/>
    </location>
</feature>
<evidence type="ECO:0000313" key="2">
    <source>
        <dbReference type="EMBL" id="EFJ44291.1"/>
    </source>
</evidence>
<feature type="region of interest" description="Disordered" evidence="1">
    <location>
        <begin position="722"/>
        <end position="763"/>
    </location>
</feature>
<feature type="compositionally biased region" description="Basic and acidic residues" evidence="1">
    <location>
        <begin position="988"/>
        <end position="1002"/>
    </location>
</feature>
<feature type="compositionally biased region" description="Low complexity" evidence="1">
    <location>
        <begin position="566"/>
        <end position="578"/>
    </location>
</feature>
<feature type="region of interest" description="Disordered" evidence="1">
    <location>
        <begin position="545"/>
        <end position="705"/>
    </location>
</feature>
<feature type="compositionally biased region" description="Basic and acidic residues" evidence="1">
    <location>
        <begin position="244"/>
        <end position="254"/>
    </location>
</feature>
<feature type="compositionally biased region" description="Gly residues" evidence="1">
    <location>
        <begin position="585"/>
        <end position="601"/>
    </location>
</feature>
<name>D8U7F4_VOLCA</name>
<dbReference type="EMBL" id="GL378365">
    <property type="protein sequence ID" value="EFJ44291.1"/>
    <property type="molecule type" value="Genomic_DNA"/>
</dbReference>
<feature type="compositionally biased region" description="Low complexity" evidence="1">
    <location>
        <begin position="1022"/>
        <end position="1045"/>
    </location>
</feature>
<feature type="region of interest" description="Disordered" evidence="1">
    <location>
        <begin position="828"/>
        <end position="862"/>
    </location>
</feature>
<feature type="compositionally biased region" description="Basic and acidic residues" evidence="1">
    <location>
        <begin position="434"/>
        <end position="447"/>
    </location>
</feature>
<feature type="region of interest" description="Disordered" evidence="1">
    <location>
        <begin position="428"/>
        <end position="481"/>
    </location>
</feature>
<dbReference type="Proteomes" id="UP000001058">
    <property type="component" value="Unassembled WGS sequence"/>
</dbReference>
<dbReference type="GeneID" id="9626130"/>
<dbReference type="AlphaFoldDB" id="D8U7F4"/>
<feature type="region of interest" description="Disordered" evidence="1">
    <location>
        <begin position="392"/>
        <end position="412"/>
    </location>
</feature>
<sequence>MVLQWRLPDLLRAGGIRMDIAGATVGARQLGIVHHSDYKQHDLLQGDNLPYGLGNLSHGYSHDMARVLMAGGLPAATAVGAAVISHQPTPLLTSGGAFVATRVPSQPQLPTASYYTNPAPANRSDPFANYVPESDNLLLEPFLGGGSFVVPELVPAPPMETTGVTPAAAVAEAAEFAVVPSGPSKRDLLKTLEEIAQEIAAQEVPDLPPEVGLVAETEDETAEVAAEDPDPTAGSEQGSSVKGSDADGNARGDTESESTGTTGPDACGKQTPSPSPAASDAELLANATAAAGGAPAADGAKRRTTVFEIPIVSSLRGLPSGPGVVEVKCVVSPSYDNGDALPDDDVALVHAAVLAVMAVIEADMKNEEQSPPPPLPTATVTAVEAEDGVATTGSAGEDAAPPSDVNADDAASGGTAALNIGKGDVTAASAGAGRRRDVSSIDGDNRRTAVRSASSLSSSAPPRPPRRTDSTSAASASASVPLGGSACTAVKALRRVETPVQLEVAAAAAADDDGRVAGAAAGTGGSLEEPMSMLASCAADLLPEKLSSSSQGCGGSKNASQDQNRQRTAAAAAEVARLNRLRRQGAGGGGVQLRNGDGGGDSTTAAALPPGGGNSKALKTRQQQRLPFFSPTGSGGDGGGDDGDSDSQTAWLACPDSWLQHLSTRPSAPMLRPEAPPYSGGGGAAAAGHTQRRRASAHDAICSGETLRVNSSPQIGMMATKEVSSASFPRPNQQQPPEVYGSPGPAWRQRQAAKNLPGRPSRSDLLERYAARQAPASGAEIALASGQLHVSNHVRKAWASERPDSGVAQKQMRQQAAAVTVATAVTAAGAARPRPASAHRPPGPRDLTTTGGPWATPADRGGGHNGYLEQRRVEKAHRAWLAELQSNPSGVVINGGGCTTAAAGQPASVTAPAAEQRRSAAGGGREYGNNPVQERVAAVERWLQSGSRDATTRDSGGRGPQQLSCGPYDSPAHGGPAAGLRSLWVGDRGGKRADYEAAHRSTEPTAATGGQRNIPRQQQQRGVATAAAAAAAAKGGVGPAVPWAPLRRMSSVS</sequence>
<feature type="compositionally biased region" description="Low complexity" evidence="1">
    <location>
        <begin position="450"/>
        <end position="460"/>
    </location>
</feature>
<dbReference type="KEGG" id="vcn:VOLCADRAFT_95429"/>
<feature type="compositionally biased region" description="Polar residues" evidence="1">
    <location>
        <begin position="546"/>
        <end position="562"/>
    </location>
</feature>
<dbReference type="InParanoid" id="D8U7F4"/>
<organism evidence="3">
    <name type="scientific">Volvox carteri f. nagariensis</name>
    <dbReference type="NCBI Taxonomy" id="3068"/>
    <lineage>
        <taxon>Eukaryota</taxon>
        <taxon>Viridiplantae</taxon>
        <taxon>Chlorophyta</taxon>
        <taxon>core chlorophytes</taxon>
        <taxon>Chlorophyceae</taxon>
        <taxon>CS clade</taxon>
        <taxon>Chlamydomonadales</taxon>
        <taxon>Volvocaceae</taxon>
        <taxon>Volvox</taxon>
    </lineage>
</organism>
<accession>D8U7F4</accession>
<dbReference type="RefSeq" id="XP_002954650.1">
    <property type="nucleotide sequence ID" value="XM_002954604.1"/>
</dbReference>
<gene>
    <name evidence="2" type="ORF">VOLCADRAFT_95429</name>
</gene>